<feature type="compositionally biased region" description="Basic and acidic residues" evidence="1">
    <location>
        <begin position="426"/>
        <end position="440"/>
    </location>
</feature>
<name>A0A9W9F9B0_9EURO</name>
<dbReference type="GeneID" id="81395097"/>
<dbReference type="EMBL" id="JAPMSZ010000007">
    <property type="protein sequence ID" value="KAJ5095991.1"/>
    <property type="molecule type" value="Genomic_DNA"/>
</dbReference>
<proteinExistence type="predicted"/>
<sequence length="697" mass="76238">MPPKKGRKSMPAHINASTLTPSRRSPRVPPSSKSITESAQSSKTLAMPAATPSENTSNFRYYNPNSPSTSHRSRPSTPEAPSTRRRAFQSRPSRLSTVHTPAADTPSSSQGSRMTRRMTALETPNNQLSDNEIPDSVETTSWSYNQYMGDLGLNGTTDDPTSPTSASSLGTRSARVRKPTMRAMEALESGQKKARVKRSRLSSPSKDTMQRMASARAAKNAKNARRSKKTKNLDKAQKPVRKGANINVDVAGKKMYELVVLALTSDIELPSAPTQFFAEKRSEFERQQLEALNNDDPTSGDVEMNEGVADNVPEEVAEEVAEEVDSTGTHAFQKYAKKSSPQIDADGWTHTGRVNEHGEEIVLMPPHHNPYRSPHTYVDENLPMPPVRARSDLQAQRDDAMGYPPLLGDRNIPFDVQSQFLCEDVSEQKTRAQVRDEARRNRARSIDTPAITKKPRARKRRLAESATAEVDAAPPHRNANQNGDCKSKRRRHTEPEPTATSVTTPSPKTSTTKAAKKAKQSEQAQVTPGEDKKPKVQRLRLTLKPADDEPEAPTEEPPAKKPLAVTKAKKRGAVMENEAEPKRQRVAFKPEAEGPVPNHRQRAATTTPTGAKGKKQEADAAVEPKKALNSEKKPASAKGDKGQKSGERKANGKADASPKRRQGVSKPATPNPESDAVAKGRGRASSVPTGRRGRRAN</sequence>
<feature type="compositionally biased region" description="Basic and acidic residues" evidence="1">
    <location>
        <begin position="579"/>
        <end position="592"/>
    </location>
</feature>
<dbReference type="AlphaFoldDB" id="A0A9W9F9B0"/>
<protein>
    <submittedName>
        <fullName evidence="2">Uncharacterized protein</fullName>
    </submittedName>
</protein>
<feature type="compositionally biased region" description="Basic and acidic residues" evidence="1">
    <location>
        <begin position="614"/>
        <end position="658"/>
    </location>
</feature>
<dbReference type="Proteomes" id="UP001141434">
    <property type="component" value="Unassembled WGS sequence"/>
</dbReference>
<dbReference type="OrthoDB" id="4505596at2759"/>
<feature type="region of interest" description="Disordered" evidence="1">
    <location>
        <begin position="187"/>
        <end position="239"/>
    </location>
</feature>
<feature type="compositionally biased region" description="Low complexity" evidence="1">
    <location>
        <begin position="156"/>
        <end position="168"/>
    </location>
</feature>
<evidence type="ECO:0000313" key="3">
    <source>
        <dbReference type="Proteomes" id="UP001141434"/>
    </source>
</evidence>
<feature type="compositionally biased region" description="Polar residues" evidence="1">
    <location>
        <begin position="33"/>
        <end position="44"/>
    </location>
</feature>
<comment type="caution">
    <text evidence="2">The sequence shown here is derived from an EMBL/GenBank/DDBJ whole genome shotgun (WGS) entry which is preliminary data.</text>
</comment>
<reference evidence="2" key="1">
    <citation type="submission" date="2022-11" db="EMBL/GenBank/DDBJ databases">
        <authorList>
            <person name="Petersen C."/>
        </authorList>
    </citation>
    <scope>NUCLEOTIDE SEQUENCE</scope>
    <source>
        <strain evidence="2">IBT 34128</strain>
    </source>
</reference>
<feature type="region of interest" description="Disordered" evidence="1">
    <location>
        <begin position="426"/>
        <end position="697"/>
    </location>
</feature>
<feature type="region of interest" description="Disordered" evidence="1">
    <location>
        <begin position="1"/>
        <end position="137"/>
    </location>
</feature>
<feature type="compositionally biased region" description="Polar residues" evidence="1">
    <location>
        <begin position="90"/>
        <end position="113"/>
    </location>
</feature>
<gene>
    <name evidence="2" type="ORF">NUU61_005347</name>
</gene>
<feature type="compositionally biased region" description="Low complexity" evidence="1">
    <location>
        <begin position="496"/>
        <end position="513"/>
    </location>
</feature>
<evidence type="ECO:0000313" key="2">
    <source>
        <dbReference type="EMBL" id="KAJ5095991.1"/>
    </source>
</evidence>
<feature type="compositionally biased region" description="Basic residues" evidence="1">
    <location>
        <begin position="1"/>
        <end position="10"/>
    </location>
</feature>
<accession>A0A9W9F9B0</accession>
<reference evidence="2" key="2">
    <citation type="journal article" date="2023" name="IMA Fungus">
        <title>Comparative genomic study of the Penicillium genus elucidates a diverse pangenome and 15 lateral gene transfer events.</title>
        <authorList>
            <person name="Petersen C."/>
            <person name="Sorensen T."/>
            <person name="Nielsen M.R."/>
            <person name="Sondergaard T.E."/>
            <person name="Sorensen J.L."/>
            <person name="Fitzpatrick D.A."/>
            <person name="Frisvad J.C."/>
            <person name="Nielsen K.L."/>
        </authorList>
    </citation>
    <scope>NUCLEOTIDE SEQUENCE</scope>
    <source>
        <strain evidence="2">IBT 34128</strain>
    </source>
</reference>
<organism evidence="2 3">
    <name type="scientific">Penicillium alfredii</name>
    <dbReference type="NCBI Taxonomy" id="1506179"/>
    <lineage>
        <taxon>Eukaryota</taxon>
        <taxon>Fungi</taxon>
        <taxon>Dikarya</taxon>
        <taxon>Ascomycota</taxon>
        <taxon>Pezizomycotina</taxon>
        <taxon>Eurotiomycetes</taxon>
        <taxon>Eurotiomycetidae</taxon>
        <taxon>Eurotiales</taxon>
        <taxon>Aspergillaceae</taxon>
        <taxon>Penicillium</taxon>
    </lineage>
</organism>
<keyword evidence="3" id="KW-1185">Reference proteome</keyword>
<dbReference type="RefSeq" id="XP_056511542.1">
    <property type="nucleotide sequence ID" value="XM_056655929.1"/>
</dbReference>
<evidence type="ECO:0000256" key="1">
    <source>
        <dbReference type="SAM" id="MobiDB-lite"/>
    </source>
</evidence>
<feature type="region of interest" description="Disordered" evidence="1">
    <location>
        <begin position="151"/>
        <end position="175"/>
    </location>
</feature>